<protein>
    <recommendedName>
        <fullName evidence="3">histidine kinase</fullName>
        <ecNumber evidence="3">2.7.13.3</ecNumber>
    </recommendedName>
</protein>
<dbReference type="Gene3D" id="3.30.565.10">
    <property type="entry name" value="Histidine kinase-like ATPase, C-terminal domain"/>
    <property type="match status" value="1"/>
</dbReference>
<dbReference type="PROSITE" id="PS50109">
    <property type="entry name" value="HIS_KIN"/>
    <property type="match status" value="1"/>
</dbReference>
<sequence>MLKGIRISLANKCQLLFGLAVVLVMTAALTVVGWRMQTLVEQAPQRRAKDLAEMWLAEQITFGEPVQRVDETDNPVFTTGVLLTLIEEDELESTSAEDPFLEQAIERFDQTPAASEFFDASRDDDGQLTFRYARAVRASDVARMEGTFEAGLDAAGLADPLQQVLLVRLRDQEAAMQQTLNRIYIVAAGLFAGLLAIAVFYYITTRIILSPVRVLRGYAERVSEGDILIRSDINTGDEFEQLSDMFNTMLESIKANQDELQSANKTLDMKLMDMAESNVALFEANKVKGEFLANVSHELRTPLNSIIGFAEVLQETLADRTGPIDDKRKRYASNIIVSSRRLLELINDLLDIAKIEAGKMQLRLATVSVIDTLEGLVTLIRPQADKKKVRLFVEVSPRLPMIETDPGKLQQVVFNFLANAVKFTPAGGTVTLRAESAPPPPEVLDPNRKLDRSASAVSIDPADAAYVRISVADTGPGINQEDQDRIFDKFTQLDPSVTKSHGGTGLGLTIAKELTDMLGGTLNVESAPGRGATFSITLPIVTEIEEEPLPETDETEAEAVDGEPAPAEPASE</sequence>
<keyword evidence="13" id="KW-1185">Reference proteome</keyword>
<dbReference type="InterPro" id="IPR004358">
    <property type="entry name" value="Sig_transdc_His_kin-like_C"/>
</dbReference>
<dbReference type="InterPro" id="IPR005467">
    <property type="entry name" value="His_kinase_dom"/>
</dbReference>
<evidence type="ECO:0000256" key="2">
    <source>
        <dbReference type="ARBA" id="ARBA00004370"/>
    </source>
</evidence>
<dbReference type="GO" id="GO:0000155">
    <property type="term" value="F:phosphorelay sensor kinase activity"/>
    <property type="evidence" value="ECO:0007669"/>
    <property type="project" value="InterPro"/>
</dbReference>
<dbReference type="SMART" id="SM00388">
    <property type="entry name" value="HisKA"/>
    <property type="match status" value="1"/>
</dbReference>
<dbReference type="CDD" id="cd16922">
    <property type="entry name" value="HATPase_EvgS-ArcB-TorS-like"/>
    <property type="match status" value="1"/>
</dbReference>
<dbReference type="SMART" id="SM00387">
    <property type="entry name" value="HATPase_c"/>
    <property type="match status" value="1"/>
</dbReference>
<evidence type="ECO:0000256" key="1">
    <source>
        <dbReference type="ARBA" id="ARBA00000085"/>
    </source>
</evidence>
<comment type="caution">
    <text evidence="12">The sequence shown here is derived from an EMBL/GenBank/DDBJ whole genome shotgun (WGS) entry which is preliminary data.</text>
</comment>
<dbReference type="InterPro" id="IPR050736">
    <property type="entry name" value="Sensor_HK_Regulatory"/>
</dbReference>
<dbReference type="EMBL" id="JACHGY010000001">
    <property type="protein sequence ID" value="MBB6430979.1"/>
    <property type="molecule type" value="Genomic_DNA"/>
</dbReference>
<keyword evidence="6 12" id="KW-0418">Kinase</keyword>
<dbReference type="Pfam" id="PF02518">
    <property type="entry name" value="HATPase_c"/>
    <property type="match status" value="1"/>
</dbReference>
<dbReference type="PROSITE" id="PS50885">
    <property type="entry name" value="HAMP"/>
    <property type="match status" value="1"/>
</dbReference>
<keyword evidence="9" id="KW-1133">Transmembrane helix</keyword>
<gene>
    <name evidence="12" type="ORF">HNQ40_002785</name>
</gene>
<evidence type="ECO:0000256" key="4">
    <source>
        <dbReference type="ARBA" id="ARBA00022553"/>
    </source>
</evidence>
<proteinExistence type="predicted"/>
<feature type="compositionally biased region" description="Acidic residues" evidence="8">
    <location>
        <begin position="543"/>
        <end position="561"/>
    </location>
</feature>
<keyword evidence="7" id="KW-0902">Two-component regulatory system</keyword>
<dbReference type="PRINTS" id="PR00344">
    <property type="entry name" value="BCTRLSENSOR"/>
</dbReference>
<comment type="subcellular location">
    <subcellularLocation>
        <location evidence="2">Membrane</location>
    </subcellularLocation>
</comment>
<comment type="catalytic activity">
    <reaction evidence="1">
        <text>ATP + protein L-histidine = ADP + protein N-phospho-L-histidine.</text>
        <dbReference type="EC" id="2.7.13.3"/>
    </reaction>
</comment>
<evidence type="ECO:0000256" key="6">
    <source>
        <dbReference type="ARBA" id="ARBA00022777"/>
    </source>
</evidence>
<dbReference type="InterPro" id="IPR036097">
    <property type="entry name" value="HisK_dim/P_sf"/>
</dbReference>
<feature type="domain" description="HAMP" evidence="11">
    <location>
        <begin position="206"/>
        <end position="258"/>
    </location>
</feature>
<keyword evidence="9" id="KW-0472">Membrane</keyword>
<dbReference type="PANTHER" id="PTHR43711:SF31">
    <property type="entry name" value="HISTIDINE KINASE"/>
    <property type="match status" value="1"/>
</dbReference>
<dbReference type="PANTHER" id="PTHR43711">
    <property type="entry name" value="TWO-COMPONENT HISTIDINE KINASE"/>
    <property type="match status" value="1"/>
</dbReference>
<dbReference type="Proteomes" id="UP000541810">
    <property type="component" value="Unassembled WGS sequence"/>
</dbReference>
<dbReference type="SUPFAM" id="SSF158472">
    <property type="entry name" value="HAMP domain-like"/>
    <property type="match status" value="1"/>
</dbReference>
<feature type="transmembrane region" description="Helical" evidence="9">
    <location>
        <begin position="183"/>
        <end position="203"/>
    </location>
</feature>
<keyword evidence="9" id="KW-0812">Transmembrane</keyword>
<dbReference type="SUPFAM" id="SSF55874">
    <property type="entry name" value="ATPase domain of HSP90 chaperone/DNA topoisomerase II/histidine kinase"/>
    <property type="match status" value="1"/>
</dbReference>
<dbReference type="SUPFAM" id="SSF47384">
    <property type="entry name" value="Homodimeric domain of signal transducing histidine kinase"/>
    <property type="match status" value="1"/>
</dbReference>
<dbReference type="RefSeq" id="WP_184678480.1">
    <property type="nucleotide sequence ID" value="NZ_JACHGY010000001.1"/>
</dbReference>
<evidence type="ECO:0000256" key="5">
    <source>
        <dbReference type="ARBA" id="ARBA00022679"/>
    </source>
</evidence>
<dbReference type="Pfam" id="PF00672">
    <property type="entry name" value="HAMP"/>
    <property type="match status" value="1"/>
</dbReference>
<feature type="region of interest" description="Disordered" evidence="8">
    <location>
        <begin position="543"/>
        <end position="572"/>
    </location>
</feature>
<dbReference type="InterPro" id="IPR003660">
    <property type="entry name" value="HAMP_dom"/>
</dbReference>
<dbReference type="CDD" id="cd06225">
    <property type="entry name" value="HAMP"/>
    <property type="match status" value="1"/>
</dbReference>
<evidence type="ECO:0000313" key="13">
    <source>
        <dbReference type="Proteomes" id="UP000541810"/>
    </source>
</evidence>
<dbReference type="InterPro" id="IPR003594">
    <property type="entry name" value="HATPase_dom"/>
</dbReference>
<evidence type="ECO:0000256" key="8">
    <source>
        <dbReference type="SAM" id="MobiDB-lite"/>
    </source>
</evidence>
<feature type="transmembrane region" description="Helical" evidence="9">
    <location>
        <begin position="15"/>
        <end position="36"/>
    </location>
</feature>
<dbReference type="EC" id="2.7.13.3" evidence="3"/>
<evidence type="ECO:0000259" key="10">
    <source>
        <dbReference type="PROSITE" id="PS50109"/>
    </source>
</evidence>
<reference evidence="12 13" key="1">
    <citation type="submission" date="2020-08" db="EMBL/GenBank/DDBJ databases">
        <title>Genomic Encyclopedia of Type Strains, Phase IV (KMG-IV): sequencing the most valuable type-strain genomes for metagenomic binning, comparative biology and taxonomic classification.</title>
        <authorList>
            <person name="Goeker M."/>
        </authorList>
    </citation>
    <scope>NUCLEOTIDE SEQUENCE [LARGE SCALE GENOMIC DNA]</scope>
    <source>
        <strain evidence="12 13">DSM 103725</strain>
    </source>
</reference>
<evidence type="ECO:0000256" key="9">
    <source>
        <dbReference type="SAM" id="Phobius"/>
    </source>
</evidence>
<dbReference type="InterPro" id="IPR036890">
    <property type="entry name" value="HATPase_C_sf"/>
</dbReference>
<keyword evidence="4" id="KW-0597">Phosphoprotein</keyword>
<dbReference type="AlphaFoldDB" id="A0A7X0LLJ6"/>
<evidence type="ECO:0000256" key="7">
    <source>
        <dbReference type="ARBA" id="ARBA00023012"/>
    </source>
</evidence>
<dbReference type="InterPro" id="IPR003661">
    <property type="entry name" value="HisK_dim/P_dom"/>
</dbReference>
<name>A0A7X0LLJ6_9BACT</name>
<evidence type="ECO:0000313" key="12">
    <source>
        <dbReference type="EMBL" id="MBB6430979.1"/>
    </source>
</evidence>
<dbReference type="SMART" id="SM00304">
    <property type="entry name" value="HAMP"/>
    <property type="match status" value="1"/>
</dbReference>
<dbReference type="Gene3D" id="1.10.287.130">
    <property type="match status" value="1"/>
</dbReference>
<evidence type="ECO:0000259" key="11">
    <source>
        <dbReference type="PROSITE" id="PS50885"/>
    </source>
</evidence>
<evidence type="ECO:0000256" key="3">
    <source>
        <dbReference type="ARBA" id="ARBA00012438"/>
    </source>
</evidence>
<dbReference type="FunFam" id="1.10.287.130:FF:000001">
    <property type="entry name" value="Two-component sensor histidine kinase"/>
    <property type="match status" value="1"/>
</dbReference>
<dbReference type="FunFam" id="3.30.565.10:FF:000010">
    <property type="entry name" value="Sensor histidine kinase RcsC"/>
    <property type="match status" value="1"/>
</dbReference>
<accession>A0A7X0LLJ6</accession>
<keyword evidence="5" id="KW-0808">Transferase</keyword>
<dbReference type="Pfam" id="PF00512">
    <property type="entry name" value="HisKA"/>
    <property type="match status" value="1"/>
</dbReference>
<organism evidence="12 13">
    <name type="scientific">Algisphaera agarilytica</name>
    <dbReference type="NCBI Taxonomy" id="1385975"/>
    <lineage>
        <taxon>Bacteria</taxon>
        <taxon>Pseudomonadati</taxon>
        <taxon>Planctomycetota</taxon>
        <taxon>Phycisphaerae</taxon>
        <taxon>Phycisphaerales</taxon>
        <taxon>Phycisphaeraceae</taxon>
        <taxon>Algisphaera</taxon>
    </lineage>
</organism>
<dbReference type="Gene3D" id="6.10.340.10">
    <property type="match status" value="1"/>
</dbReference>
<dbReference type="GO" id="GO:0016020">
    <property type="term" value="C:membrane"/>
    <property type="evidence" value="ECO:0007669"/>
    <property type="project" value="UniProtKB-SubCell"/>
</dbReference>
<dbReference type="CDD" id="cd00082">
    <property type="entry name" value="HisKA"/>
    <property type="match status" value="1"/>
</dbReference>
<feature type="domain" description="Histidine kinase" evidence="10">
    <location>
        <begin position="294"/>
        <end position="542"/>
    </location>
</feature>